<dbReference type="Gene3D" id="1.10.10.1020">
    <property type="entry name" value="RecBCD complex, subunit RecD, N-terminal domain"/>
    <property type="match status" value="1"/>
</dbReference>
<dbReference type="Pfam" id="PF21185">
    <property type="entry name" value="RecD_N"/>
    <property type="match status" value="1"/>
</dbReference>
<keyword evidence="2" id="KW-0547">Nucleotide-binding</keyword>
<feature type="domain" description="RecBCD enzyme subunit RecD N-terminal" evidence="13">
    <location>
        <begin position="15"/>
        <end position="129"/>
    </location>
</feature>
<dbReference type="GO" id="GO:0006302">
    <property type="term" value="P:double-strand break repair"/>
    <property type="evidence" value="ECO:0007669"/>
    <property type="project" value="InterPro"/>
</dbReference>
<keyword evidence="3" id="KW-0227">DNA damage</keyword>
<dbReference type="InParanoid" id="D6Z1G4"/>
<dbReference type="CDD" id="cd18809">
    <property type="entry name" value="SF1_C_RecD"/>
    <property type="match status" value="1"/>
</dbReference>
<dbReference type="GO" id="GO:0006310">
    <property type="term" value="P:DNA recombination"/>
    <property type="evidence" value="ECO:0007669"/>
    <property type="project" value="InterPro"/>
</dbReference>
<dbReference type="InterPro" id="IPR006344">
    <property type="entry name" value="RecD"/>
</dbReference>
<sequence>MGPEMAQLMERLVKEEVLAEFDRHWLELLARLQPQSSPALLLTAALLRRAVDLGHVCLKLPEVAAWWPAEAAAMGYAAPSPSTLLAELRHSALVDSLEPGACSHLQGATEHGPPQVAVAPLVLSDNRLYLRRYWQYEMALADEIRARAVRVPAPPAPEVAAARLAELATAAGVELDQDQQAAVLGALNHYLTVISGGPGTGKTTIIFFILTLLTQMAREEGQGSDLRVLLLAPTGKATARLAETLRERAAEFSAMTIHRALGYQSCSPTIFRHNRSNPLAADLVVVDEASMVDLALMSKLFAAVSPRARLVLLGDKDQLASVEAGSILGDICLAAPQLDSAVIELSREFRFDPRRGIGALVRGIKAGEPATVLAVPVRVDGAQNDDPKGPPAEVTLSDQPGAPAENPTLRELVLAGFRPCLQASSPAEALARMNDFRLLCAHRRGPYGVEQLNSFCRQLLRAEGVLGEAAGRGAMGKEARGPADGLAPEGDYYRGQPVLVVANSYESRLFNGDLGIIWPSPDDAGQLMAFFPSAQGAPRMLPPGRLPRHETAFAMTIHKSQGSEFNQVAVVLPPEDSPLLSRELLYTAVSRARSRVHLFGPEQVLSRAVDRRVTRASGLAEILTRTENGHISAPI</sequence>
<protein>
    <submittedName>
        <fullName evidence="14">Exodeoxyribonuclease V, alpha subunit</fullName>
        <ecNumber evidence="14">3.1.11.5</ecNumber>
    </submittedName>
</protein>
<dbReference type="Pfam" id="PF13245">
    <property type="entry name" value="AAA_19"/>
    <property type="match status" value="1"/>
</dbReference>
<evidence type="ECO:0000256" key="8">
    <source>
        <dbReference type="ARBA" id="ARBA00023125"/>
    </source>
</evidence>
<evidence type="ECO:0000256" key="7">
    <source>
        <dbReference type="ARBA" id="ARBA00022840"/>
    </source>
</evidence>
<dbReference type="EC" id="3.1.11.5" evidence="14"/>
<reference evidence="15" key="1">
    <citation type="submission" date="2010-02" db="EMBL/GenBank/DDBJ databases">
        <title>Complete sequence of Desulfurivibrio alkaliphilus AHT2.</title>
        <authorList>
            <consortium name="US DOE Joint Genome Institute"/>
            <person name="Pitluck S."/>
            <person name="Chertkov O."/>
            <person name="Detter J.C."/>
            <person name="Han C."/>
            <person name="Tapia R."/>
            <person name="Larimer F."/>
            <person name="Land M."/>
            <person name="Hauser L."/>
            <person name="Kyrpides N."/>
            <person name="Mikhailova N."/>
            <person name="Sorokin D.Y."/>
            <person name="Muyzer G."/>
            <person name="Woyke T."/>
        </authorList>
    </citation>
    <scope>NUCLEOTIDE SEQUENCE [LARGE SCALE GENOMIC DNA]</scope>
    <source>
        <strain evidence="15">DSM 19089 / UNIQEM U267 / AHT2</strain>
    </source>
</reference>
<dbReference type="InterPro" id="IPR027785">
    <property type="entry name" value="UvrD-like_helicase_C"/>
</dbReference>
<dbReference type="FunCoup" id="D6Z1G4">
    <property type="interactions" value="147"/>
</dbReference>
<dbReference type="Gene3D" id="3.40.50.300">
    <property type="entry name" value="P-loop containing nucleotide triphosphate hydrolases"/>
    <property type="match status" value="3"/>
</dbReference>
<dbReference type="InterPro" id="IPR050534">
    <property type="entry name" value="Coronavir_polyprotein_1ab"/>
</dbReference>
<evidence type="ECO:0000256" key="11">
    <source>
        <dbReference type="SAM" id="MobiDB-lite"/>
    </source>
</evidence>
<dbReference type="NCBIfam" id="TIGR01447">
    <property type="entry name" value="recD"/>
    <property type="match status" value="1"/>
</dbReference>
<dbReference type="HAMAP" id="MF_01487">
    <property type="entry name" value="RecD"/>
    <property type="match status" value="1"/>
</dbReference>
<keyword evidence="5" id="KW-0347">Helicase</keyword>
<evidence type="ECO:0000256" key="3">
    <source>
        <dbReference type="ARBA" id="ARBA00022763"/>
    </source>
</evidence>
<dbReference type="InterPro" id="IPR049550">
    <property type="entry name" value="RecD_N"/>
</dbReference>
<evidence type="ECO:0000256" key="2">
    <source>
        <dbReference type="ARBA" id="ARBA00022741"/>
    </source>
</evidence>
<dbReference type="RefSeq" id="WP_013162949.1">
    <property type="nucleotide sequence ID" value="NC_014216.1"/>
</dbReference>
<feature type="domain" description="UvrD-like helicase C-terminal" evidence="12">
    <location>
        <begin position="552"/>
        <end position="598"/>
    </location>
</feature>
<dbReference type="HOGENOM" id="CLU_007524_1_2_7"/>
<proteinExistence type="inferred from homology"/>
<dbReference type="GO" id="GO:0017116">
    <property type="term" value="F:single-stranded DNA helicase activity"/>
    <property type="evidence" value="ECO:0007669"/>
    <property type="project" value="TreeGrafter"/>
</dbReference>
<dbReference type="GO" id="GO:0009338">
    <property type="term" value="C:exodeoxyribonuclease V complex"/>
    <property type="evidence" value="ECO:0007669"/>
    <property type="project" value="InterPro"/>
</dbReference>
<name>D6Z1G4_DESAT</name>
<dbReference type="Proteomes" id="UP000001508">
    <property type="component" value="Chromosome"/>
</dbReference>
<feature type="region of interest" description="Disordered" evidence="11">
    <location>
        <begin position="380"/>
        <end position="405"/>
    </location>
</feature>
<evidence type="ECO:0000256" key="9">
    <source>
        <dbReference type="ARBA" id="ARBA00023204"/>
    </source>
</evidence>
<evidence type="ECO:0000259" key="13">
    <source>
        <dbReference type="Pfam" id="PF21185"/>
    </source>
</evidence>
<keyword evidence="8" id="KW-0238">DNA-binding</keyword>
<dbReference type="Pfam" id="PF13538">
    <property type="entry name" value="UvrD_C_2"/>
    <property type="match status" value="1"/>
</dbReference>
<keyword evidence="10" id="KW-0413">Isomerase</keyword>
<accession>D6Z1G4</accession>
<keyword evidence="15" id="KW-1185">Reference proteome</keyword>
<keyword evidence="9" id="KW-0234">DNA repair</keyword>
<dbReference type="STRING" id="589865.DaAHT2_0715"/>
<dbReference type="eggNOG" id="COG0507">
    <property type="taxonomic scope" value="Bacteria"/>
</dbReference>
<evidence type="ECO:0000256" key="6">
    <source>
        <dbReference type="ARBA" id="ARBA00022839"/>
    </source>
</evidence>
<evidence type="ECO:0000256" key="5">
    <source>
        <dbReference type="ARBA" id="ARBA00022806"/>
    </source>
</evidence>
<dbReference type="SUPFAM" id="SSF52540">
    <property type="entry name" value="P-loop containing nucleoside triphosphate hydrolases"/>
    <property type="match status" value="2"/>
</dbReference>
<dbReference type="InterPro" id="IPR041851">
    <property type="entry name" value="RecD_N_sf"/>
</dbReference>
<evidence type="ECO:0000256" key="1">
    <source>
        <dbReference type="ARBA" id="ARBA00022722"/>
    </source>
</evidence>
<keyword evidence="7" id="KW-0067">ATP-binding</keyword>
<organism evidence="14 15">
    <name type="scientific">Desulfurivibrio alkaliphilus (strain DSM 19089 / UNIQEM U267 / AHT2)</name>
    <dbReference type="NCBI Taxonomy" id="589865"/>
    <lineage>
        <taxon>Bacteria</taxon>
        <taxon>Pseudomonadati</taxon>
        <taxon>Thermodesulfobacteriota</taxon>
        <taxon>Desulfobulbia</taxon>
        <taxon>Desulfobulbales</taxon>
        <taxon>Desulfobulbaceae</taxon>
        <taxon>Desulfurivibrio</taxon>
    </lineage>
</organism>
<keyword evidence="1" id="KW-0540">Nuclease</keyword>
<gene>
    <name evidence="14" type="ordered locus">DaAHT2_0715</name>
</gene>
<dbReference type="AlphaFoldDB" id="D6Z1G4"/>
<evidence type="ECO:0000256" key="4">
    <source>
        <dbReference type="ARBA" id="ARBA00022801"/>
    </source>
</evidence>
<evidence type="ECO:0000256" key="10">
    <source>
        <dbReference type="ARBA" id="ARBA00023235"/>
    </source>
</evidence>
<dbReference type="KEGG" id="dak:DaAHT2_0715"/>
<keyword evidence="6" id="KW-0269">Exonuclease</keyword>
<dbReference type="PANTHER" id="PTHR43788">
    <property type="entry name" value="DNA2/NAM7 HELICASE FAMILY MEMBER"/>
    <property type="match status" value="1"/>
</dbReference>
<evidence type="ECO:0000259" key="12">
    <source>
        <dbReference type="Pfam" id="PF13538"/>
    </source>
</evidence>
<dbReference type="EMBL" id="CP001940">
    <property type="protein sequence ID" value="ADH85419.1"/>
    <property type="molecule type" value="Genomic_DNA"/>
</dbReference>
<dbReference type="GO" id="GO:0003677">
    <property type="term" value="F:DNA binding"/>
    <property type="evidence" value="ECO:0007669"/>
    <property type="project" value="UniProtKB-KW"/>
</dbReference>
<dbReference type="GO" id="GO:0005524">
    <property type="term" value="F:ATP binding"/>
    <property type="evidence" value="ECO:0007669"/>
    <property type="project" value="UniProtKB-KW"/>
</dbReference>
<dbReference type="InterPro" id="IPR027417">
    <property type="entry name" value="P-loop_NTPase"/>
</dbReference>
<keyword evidence="4 14" id="KW-0378">Hydrolase</keyword>
<dbReference type="PANTHER" id="PTHR43788:SF6">
    <property type="entry name" value="DNA HELICASE B"/>
    <property type="match status" value="1"/>
</dbReference>
<dbReference type="GO" id="GO:0008854">
    <property type="term" value="F:exodeoxyribonuclease V activity"/>
    <property type="evidence" value="ECO:0007669"/>
    <property type="project" value="UniProtKB-EC"/>
</dbReference>
<evidence type="ECO:0000313" key="15">
    <source>
        <dbReference type="Proteomes" id="UP000001508"/>
    </source>
</evidence>
<dbReference type="CDD" id="cd17933">
    <property type="entry name" value="DEXSc_RecD-like"/>
    <property type="match status" value="1"/>
</dbReference>
<evidence type="ECO:0000313" key="14">
    <source>
        <dbReference type="EMBL" id="ADH85419.1"/>
    </source>
</evidence>